<gene>
    <name evidence="1" type="ORF">HDK90DRAFT_204061</name>
</gene>
<sequence length="128" mass="14340">MIGLAFSPVWLWRRTLTRPRLYKHFKRRIGRLGWTDSGFLCSLLRFPLLTIFDATTLRYGSPRTANGLGGNDRDGLVESGDEDGRFLWPLPVVAKAAAAASRITPSLVVRSSRPSSVVFLVLLCFYPK</sequence>
<name>A0ABR1YSM3_9PEZI</name>
<comment type="caution">
    <text evidence="1">The sequence shown here is derived from an EMBL/GenBank/DDBJ whole genome shotgun (WGS) entry which is preliminary data.</text>
</comment>
<evidence type="ECO:0008006" key="3">
    <source>
        <dbReference type="Google" id="ProtNLM"/>
    </source>
</evidence>
<dbReference type="Proteomes" id="UP001492380">
    <property type="component" value="Unassembled WGS sequence"/>
</dbReference>
<keyword evidence="2" id="KW-1185">Reference proteome</keyword>
<reference evidence="1 2" key="1">
    <citation type="submission" date="2024-04" db="EMBL/GenBank/DDBJ databases">
        <title>Phyllosticta paracitricarpa is synonymous to the EU quarantine fungus P. citricarpa based on phylogenomic analyses.</title>
        <authorList>
            <consortium name="Lawrence Berkeley National Laboratory"/>
            <person name="Van Ingen-Buijs V.A."/>
            <person name="Van Westerhoven A.C."/>
            <person name="Haridas S."/>
            <person name="Skiadas P."/>
            <person name="Martin F."/>
            <person name="Groenewald J.Z."/>
            <person name="Crous P.W."/>
            <person name="Seidl M.F."/>
        </authorList>
    </citation>
    <scope>NUCLEOTIDE SEQUENCE [LARGE SCALE GENOMIC DNA]</scope>
    <source>
        <strain evidence="1 2">CBS 123374</strain>
    </source>
</reference>
<evidence type="ECO:0000313" key="2">
    <source>
        <dbReference type="Proteomes" id="UP001492380"/>
    </source>
</evidence>
<accession>A0ABR1YSM3</accession>
<organism evidence="1 2">
    <name type="scientific">Phyllosticta capitalensis</name>
    <dbReference type="NCBI Taxonomy" id="121624"/>
    <lineage>
        <taxon>Eukaryota</taxon>
        <taxon>Fungi</taxon>
        <taxon>Dikarya</taxon>
        <taxon>Ascomycota</taxon>
        <taxon>Pezizomycotina</taxon>
        <taxon>Dothideomycetes</taxon>
        <taxon>Dothideomycetes incertae sedis</taxon>
        <taxon>Botryosphaeriales</taxon>
        <taxon>Phyllostictaceae</taxon>
        <taxon>Phyllosticta</taxon>
    </lineage>
</organism>
<evidence type="ECO:0000313" key="1">
    <source>
        <dbReference type="EMBL" id="KAK8237774.1"/>
    </source>
</evidence>
<protein>
    <recommendedName>
        <fullName evidence="3">Secreted protein</fullName>
    </recommendedName>
</protein>
<dbReference type="EMBL" id="JBBWRZ010000004">
    <property type="protein sequence ID" value="KAK8237774.1"/>
    <property type="molecule type" value="Genomic_DNA"/>
</dbReference>
<proteinExistence type="predicted"/>